<proteinExistence type="predicted"/>
<protein>
    <submittedName>
        <fullName evidence="2">Uncharacterized protein</fullName>
    </submittedName>
</protein>
<evidence type="ECO:0000313" key="3">
    <source>
        <dbReference type="Proteomes" id="UP000664277"/>
    </source>
</evidence>
<evidence type="ECO:0000313" key="2">
    <source>
        <dbReference type="EMBL" id="MBN8662094.1"/>
    </source>
</evidence>
<dbReference type="Proteomes" id="UP000664277">
    <property type="component" value="Unassembled WGS sequence"/>
</dbReference>
<sequence length="235" mass="25193">MEDFLQPIENVSNKNAGKASDAAEQMKPEELLLATFLDGAPEQRGRSFSIGQIDSAKIPAGWSKLGENSDNAVGSFTAFKSAATGDETNNAILAFHSRGLVDAETADAFKRVLQGEERDLKESELSQLGLLLGERNIDSFAVSKASTVAVDGRNALLLEGRHKSIDLKVKALYIDAGGDGRSVQEVYLQAPAASFDRAAAQTAQTFQSLKLKPLLKVAPAFGGEDIDSRLKAPRW</sequence>
<accession>A0A8J7TMT6</accession>
<evidence type="ECO:0000256" key="1">
    <source>
        <dbReference type="SAM" id="MobiDB-lite"/>
    </source>
</evidence>
<organism evidence="2 3">
    <name type="scientific">Candidatus Obscuribacter phosphatis</name>
    <dbReference type="NCBI Taxonomy" id="1906157"/>
    <lineage>
        <taxon>Bacteria</taxon>
        <taxon>Bacillati</taxon>
        <taxon>Candidatus Melainabacteria</taxon>
        <taxon>Candidatus Obscuribacterales</taxon>
        <taxon>Candidatus Obscuribacteraceae</taxon>
        <taxon>Candidatus Obscuribacter</taxon>
    </lineage>
</organism>
<dbReference type="EMBL" id="JAFLCK010000030">
    <property type="protein sequence ID" value="MBN8662094.1"/>
    <property type="molecule type" value="Genomic_DNA"/>
</dbReference>
<name>A0A8J7TMT6_9BACT</name>
<reference evidence="2" key="1">
    <citation type="submission" date="2021-02" db="EMBL/GenBank/DDBJ databases">
        <title>Genome-Resolved Metagenomics of a Microbial Community Performing Photosynthetic Biological Nutrient Removal.</title>
        <authorList>
            <person name="Mcdaniel E.A."/>
        </authorList>
    </citation>
    <scope>NUCLEOTIDE SEQUENCE</scope>
    <source>
        <strain evidence="2">UWPOB_OBS1</strain>
    </source>
</reference>
<dbReference type="AlphaFoldDB" id="A0A8J7TMT6"/>
<feature type="region of interest" description="Disordered" evidence="1">
    <location>
        <begin position="1"/>
        <end position="23"/>
    </location>
</feature>
<comment type="caution">
    <text evidence="2">The sequence shown here is derived from an EMBL/GenBank/DDBJ whole genome shotgun (WGS) entry which is preliminary data.</text>
</comment>
<gene>
    <name evidence="2" type="ORF">J0M35_17130</name>
</gene>